<keyword evidence="4" id="KW-1185">Reference proteome</keyword>
<gene>
    <name evidence="3" type="ORF">ETSY1_43235</name>
</gene>
<dbReference type="Gene3D" id="1.10.10.1550">
    <property type="entry name" value="ROS/MUCR transcriptional regulator protein"/>
    <property type="match status" value="1"/>
</dbReference>
<accession>W4L5B5</accession>
<evidence type="ECO:0000256" key="1">
    <source>
        <dbReference type="ARBA" id="ARBA00007031"/>
    </source>
</evidence>
<name>W4L5B5_ENTF1</name>
<dbReference type="Pfam" id="PF05443">
    <property type="entry name" value="ROS_MUCR"/>
    <property type="match status" value="1"/>
</dbReference>
<dbReference type="HOGENOM" id="CLU_106247_3_0_7"/>
<organism evidence="3 4">
    <name type="scientific">Entotheonella factor</name>
    <dbReference type="NCBI Taxonomy" id="1429438"/>
    <lineage>
        <taxon>Bacteria</taxon>
        <taxon>Pseudomonadati</taxon>
        <taxon>Nitrospinota/Tectimicrobiota group</taxon>
        <taxon>Candidatus Tectimicrobiota</taxon>
        <taxon>Candidatus Entotheonellia</taxon>
        <taxon>Candidatus Entotheonellales</taxon>
        <taxon>Candidatus Entotheonellaceae</taxon>
        <taxon>Candidatus Entotheonella</taxon>
    </lineage>
</organism>
<evidence type="ECO:0008006" key="5">
    <source>
        <dbReference type="Google" id="ProtNLM"/>
    </source>
</evidence>
<feature type="compositionally biased region" description="Basic residues" evidence="2">
    <location>
        <begin position="135"/>
        <end position="145"/>
    </location>
</feature>
<proteinExistence type="inferred from homology"/>
<dbReference type="InterPro" id="IPR008807">
    <property type="entry name" value="ROS_MUCR"/>
</dbReference>
<dbReference type="Proteomes" id="UP000019141">
    <property type="component" value="Unassembled WGS sequence"/>
</dbReference>
<evidence type="ECO:0000313" key="3">
    <source>
        <dbReference type="EMBL" id="ETW92531.1"/>
    </source>
</evidence>
<protein>
    <recommendedName>
        <fullName evidence="5">Transcriptional regulator</fullName>
    </recommendedName>
</protein>
<reference evidence="3 4" key="1">
    <citation type="journal article" date="2014" name="Nature">
        <title>An environmental bacterial taxon with a large and distinct metabolic repertoire.</title>
        <authorList>
            <person name="Wilson M.C."/>
            <person name="Mori T."/>
            <person name="Ruckert C."/>
            <person name="Uria A.R."/>
            <person name="Helf M.J."/>
            <person name="Takada K."/>
            <person name="Gernert C."/>
            <person name="Steffens U.A."/>
            <person name="Heycke N."/>
            <person name="Schmitt S."/>
            <person name="Rinke C."/>
            <person name="Helfrich E.J."/>
            <person name="Brachmann A.O."/>
            <person name="Gurgui C."/>
            <person name="Wakimoto T."/>
            <person name="Kracht M."/>
            <person name="Crusemann M."/>
            <person name="Hentschel U."/>
            <person name="Abe I."/>
            <person name="Matsunaga S."/>
            <person name="Kalinowski J."/>
            <person name="Takeyama H."/>
            <person name="Piel J."/>
        </authorList>
    </citation>
    <scope>NUCLEOTIDE SEQUENCE [LARGE SCALE GENOMIC DNA]</scope>
    <source>
        <strain evidence="4">TSY1</strain>
    </source>
</reference>
<evidence type="ECO:0000256" key="2">
    <source>
        <dbReference type="SAM" id="MobiDB-lite"/>
    </source>
</evidence>
<feature type="region of interest" description="Disordered" evidence="2">
    <location>
        <begin position="125"/>
        <end position="145"/>
    </location>
</feature>
<dbReference type="AlphaFoldDB" id="W4L5B5"/>
<dbReference type="EMBL" id="AZHW01001448">
    <property type="protein sequence ID" value="ETW92531.1"/>
    <property type="molecule type" value="Genomic_DNA"/>
</dbReference>
<feature type="compositionally biased region" description="Basic and acidic residues" evidence="2">
    <location>
        <begin position="125"/>
        <end position="134"/>
    </location>
</feature>
<sequence>MPQILLEMTKELVAEQIRQYKISSDKTQSLLRETHGTLLTLYYMEMSGSTEASPPKEDAEESWRRSITKHAIRCMECGNSFRQLSRRHLRIHDLDARSYREKYGIPRTQALSSFTATARRRELAKQIKPWEKAAKGRQKRASKRT</sequence>
<dbReference type="InterPro" id="IPR041920">
    <property type="entry name" value="ROS/MUCR_sf"/>
</dbReference>
<comment type="similarity">
    <text evidence="1">Belongs to the ros/MucR family.</text>
</comment>
<dbReference type="GO" id="GO:0003677">
    <property type="term" value="F:DNA binding"/>
    <property type="evidence" value="ECO:0007669"/>
    <property type="project" value="InterPro"/>
</dbReference>
<dbReference type="GO" id="GO:0008270">
    <property type="term" value="F:zinc ion binding"/>
    <property type="evidence" value="ECO:0007669"/>
    <property type="project" value="InterPro"/>
</dbReference>
<evidence type="ECO:0000313" key="4">
    <source>
        <dbReference type="Proteomes" id="UP000019141"/>
    </source>
</evidence>
<dbReference type="GO" id="GO:0006355">
    <property type="term" value="P:regulation of DNA-templated transcription"/>
    <property type="evidence" value="ECO:0007669"/>
    <property type="project" value="InterPro"/>
</dbReference>
<comment type="caution">
    <text evidence="3">The sequence shown here is derived from an EMBL/GenBank/DDBJ whole genome shotgun (WGS) entry which is preliminary data.</text>
</comment>